<dbReference type="Proteomes" id="UP000004947">
    <property type="component" value="Unassembled WGS sequence"/>
</dbReference>
<comment type="caution">
    <text evidence="1">The sequence shown here is derived from an EMBL/GenBank/DDBJ whole genome shotgun (WGS) entry which is preliminary data.</text>
</comment>
<dbReference type="EMBL" id="ABCK01000009">
    <property type="protein sequence ID" value="EDM27432.1"/>
    <property type="molecule type" value="Genomic_DNA"/>
</dbReference>
<evidence type="ECO:0000313" key="1">
    <source>
        <dbReference type="EMBL" id="EDM27432.1"/>
    </source>
</evidence>
<evidence type="ECO:0000313" key="2">
    <source>
        <dbReference type="Proteomes" id="UP000004947"/>
    </source>
</evidence>
<sequence length="75" mass="8743">MTISCFFSVFSVRSVVKYLSIAIKKILKYKSRKKLRALAPARENLKVIFLCQFCLNKETLFHAKSPRDLKGNFAW</sequence>
<organism evidence="1 2">
    <name type="scientific">Lentisphaera araneosa HTCC2155</name>
    <dbReference type="NCBI Taxonomy" id="313628"/>
    <lineage>
        <taxon>Bacteria</taxon>
        <taxon>Pseudomonadati</taxon>
        <taxon>Lentisphaerota</taxon>
        <taxon>Lentisphaeria</taxon>
        <taxon>Lentisphaerales</taxon>
        <taxon>Lentisphaeraceae</taxon>
        <taxon>Lentisphaera</taxon>
    </lineage>
</organism>
<proteinExistence type="predicted"/>
<keyword evidence="2" id="KW-1185">Reference proteome</keyword>
<gene>
    <name evidence="1" type="ORF">LNTAR_04951</name>
</gene>
<protein>
    <submittedName>
        <fullName evidence="1">Uncharacterized protein</fullName>
    </submittedName>
</protein>
<reference evidence="1 2" key="1">
    <citation type="journal article" date="2010" name="J. Bacteriol.">
        <title>Genome sequence of Lentisphaera araneosa HTCC2155T, the type species of the order Lentisphaerales in the phylum Lentisphaerae.</title>
        <authorList>
            <person name="Thrash J.C."/>
            <person name="Cho J.C."/>
            <person name="Vergin K.L."/>
            <person name="Morris R.M."/>
            <person name="Giovannoni S.J."/>
        </authorList>
    </citation>
    <scope>NUCLEOTIDE SEQUENCE [LARGE SCALE GENOMIC DNA]</scope>
    <source>
        <strain evidence="1 2">HTCC2155</strain>
    </source>
</reference>
<accession>A6DLH7</accession>
<name>A6DLH7_9BACT</name>
<dbReference type="AlphaFoldDB" id="A6DLH7"/>